<dbReference type="PANTHER" id="PTHR33406">
    <property type="entry name" value="MEMBRANE PROTEIN MJ1562-RELATED"/>
    <property type="match status" value="1"/>
</dbReference>
<dbReference type="InterPro" id="IPR050545">
    <property type="entry name" value="Mycobact_MmpL"/>
</dbReference>
<sequence length="774" mass="80998">MRVFGLWLLAMAAGAAVVWNSHFSADMSFFLPSKPSAEQKVLVGQLKDGTVSRLLMVAIEGGDAAARAKVSRALRGQLASQPAFVSVQNGEAEGLGAERDFLVRYRYQLSPAVTPERFTVEGLRAAVGDAIDTLSSPVGMLFKPYLTRDPTGELLAVLDQLNPGDQPETRAGVWASRDGERAMLLLQTRALGSDTDGQEAAIAQVKDTFARVAGEAGASGLTLSLSGPGQFAVKSRATIKAEVSRLFLFSSLGIIVVLLAVYRSGRLLALSLLPVASGALAGVVVVSLVHGTVFGITVGFGSALIGEAVDYAIYFFVQSGRQGLKSWREVFWPTIRLGVLTSALGFGALLFSGFPGLAQLGLYALSGVVTAALVTRFVLPTLAGGHTRVPVPGRFVNGLFTALGQAHRLRLPVALLALAACVFLFVERDGLWDSNLSALSTVNEVDAANDGRLRADLGAPDARYMVTVTAPDQESALQAAERAGEQLDRLVADGRIGGYDSPARFLPSVQRQTARLASLPPASELQARVSQALSDSPLSAGKLGGFIEDVEAARRGGVLQRKDLDGTDLALAVDSLLSHGPDGWNAMLPLRPSSEAQDGEIPVEQVRAALAGSGAVFVDMKSEFDTLYQGYLSEAVSLSLAGLVAIVGLLAFSLRSARRLARVLLALVLTVAIVIAGLHLIGERLHLLHLVGMLLIVAVGSNYALFFDRAAAGEALDAEILLSMAVAALTTVIGFGALALSSVPVLNAVGVTVGPGALLAILLSAVLVYPARAR</sequence>
<evidence type="ECO:0000256" key="1">
    <source>
        <dbReference type="ARBA" id="ARBA00004651"/>
    </source>
</evidence>
<feature type="transmembrane region" description="Helical" evidence="6">
    <location>
        <begin position="267"/>
        <end position="288"/>
    </location>
</feature>
<evidence type="ECO:0000313" key="9">
    <source>
        <dbReference type="Proteomes" id="UP001152876"/>
    </source>
</evidence>
<feature type="transmembrane region" description="Helical" evidence="6">
    <location>
        <begin position="360"/>
        <end position="379"/>
    </location>
</feature>
<name>A0A9X4SGF3_9BURK</name>
<dbReference type="SUPFAM" id="SSF82866">
    <property type="entry name" value="Multidrug efflux transporter AcrB transmembrane domain"/>
    <property type="match status" value="2"/>
</dbReference>
<evidence type="ECO:0000256" key="2">
    <source>
        <dbReference type="ARBA" id="ARBA00022475"/>
    </source>
</evidence>
<dbReference type="GO" id="GO:0005886">
    <property type="term" value="C:plasma membrane"/>
    <property type="evidence" value="ECO:0007669"/>
    <property type="project" value="UniProtKB-SubCell"/>
</dbReference>
<accession>A0A9X4SGF3</accession>
<evidence type="ECO:0000256" key="6">
    <source>
        <dbReference type="SAM" id="Phobius"/>
    </source>
</evidence>
<comment type="caution">
    <text evidence="8">The sequence shown here is derived from an EMBL/GenBank/DDBJ whole genome shotgun (WGS) entry which is preliminary data.</text>
</comment>
<keyword evidence="9" id="KW-1185">Reference proteome</keyword>
<dbReference type="EMBL" id="AOGK01000015">
    <property type="protein sequence ID" value="MDG5976951.1"/>
    <property type="molecule type" value="Genomic_DNA"/>
</dbReference>
<dbReference type="InterPro" id="IPR004869">
    <property type="entry name" value="MMPL_dom"/>
</dbReference>
<keyword evidence="3 6" id="KW-0812">Transmembrane</keyword>
<dbReference type="PANTHER" id="PTHR33406:SF13">
    <property type="entry name" value="MEMBRANE PROTEIN YDFJ"/>
    <property type="match status" value="1"/>
</dbReference>
<proteinExistence type="predicted"/>
<feature type="transmembrane region" description="Helical" evidence="6">
    <location>
        <begin position="337"/>
        <end position="354"/>
    </location>
</feature>
<feature type="domain" description="Membrane transport protein MMPL" evidence="7">
    <location>
        <begin position="165"/>
        <end position="384"/>
    </location>
</feature>
<evidence type="ECO:0000256" key="5">
    <source>
        <dbReference type="ARBA" id="ARBA00023136"/>
    </source>
</evidence>
<feature type="transmembrane region" description="Helical" evidence="6">
    <location>
        <begin position="663"/>
        <end position="681"/>
    </location>
</feature>
<feature type="transmembrane region" description="Helical" evidence="6">
    <location>
        <begin position="294"/>
        <end position="317"/>
    </location>
</feature>
<dbReference type="AlphaFoldDB" id="A0A9X4SGF3"/>
<dbReference type="Gene3D" id="1.20.1640.10">
    <property type="entry name" value="Multidrug efflux transporter AcrB transmembrane domain"/>
    <property type="match status" value="2"/>
</dbReference>
<feature type="transmembrane region" description="Helical" evidence="6">
    <location>
        <begin position="746"/>
        <end position="769"/>
    </location>
</feature>
<feature type="transmembrane region" description="Helical" evidence="6">
    <location>
        <begin position="409"/>
        <end position="426"/>
    </location>
</feature>
<feature type="transmembrane region" description="Helical" evidence="6">
    <location>
        <begin position="631"/>
        <end position="651"/>
    </location>
</feature>
<evidence type="ECO:0000256" key="3">
    <source>
        <dbReference type="ARBA" id="ARBA00022692"/>
    </source>
</evidence>
<feature type="transmembrane region" description="Helical" evidence="6">
    <location>
        <begin position="687"/>
        <end position="706"/>
    </location>
</feature>
<feature type="transmembrane region" description="Helical" evidence="6">
    <location>
        <begin position="718"/>
        <end position="740"/>
    </location>
</feature>
<comment type="subcellular location">
    <subcellularLocation>
        <location evidence="1">Cell membrane</location>
        <topology evidence="1">Multi-pass membrane protein</topology>
    </subcellularLocation>
</comment>
<keyword evidence="5 6" id="KW-0472">Membrane</keyword>
<protein>
    <submittedName>
        <fullName evidence="8">Transmembrane protein</fullName>
    </submittedName>
</protein>
<dbReference type="Proteomes" id="UP001152876">
    <property type="component" value="Unassembled WGS sequence"/>
</dbReference>
<feature type="transmembrane region" description="Helical" evidence="6">
    <location>
        <begin position="243"/>
        <end position="262"/>
    </location>
</feature>
<gene>
    <name evidence="8" type="ORF">H010_16944</name>
</gene>
<evidence type="ECO:0000259" key="7">
    <source>
        <dbReference type="Pfam" id="PF03176"/>
    </source>
</evidence>
<reference evidence="8" key="1">
    <citation type="submission" date="2013-01" db="EMBL/GenBank/DDBJ databases">
        <title>Genome draft of Hydrogenophaga taeniospiralis 2K1.</title>
        <authorList>
            <person name="Gomila M."/>
            <person name="Lalucat J."/>
        </authorList>
    </citation>
    <scope>NUCLEOTIDE SEQUENCE</scope>
    <source>
        <strain evidence="8">CCUG 15921</strain>
    </source>
</reference>
<dbReference type="Pfam" id="PF03176">
    <property type="entry name" value="MMPL"/>
    <property type="match status" value="1"/>
</dbReference>
<evidence type="ECO:0000256" key="4">
    <source>
        <dbReference type="ARBA" id="ARBA00022989"/>
    </source>
</evidence>
<keyword evidence="4 6" id="KW-1133">Transmembrane helix</keyword>
<organism evidence="8 9">
    <name type="scientific">Hydrogenophaga taeniospiralis CCUG 15921</name>
    <dbReference type="NCBI Taxonomy" id="1281780"/>
    <lineage>
        <taxon>Bacteria</taxon>
        <taxon>Pseudomonadati</taxon>
        <taxon>Pseudomonadota</taxon>
        <taxon>Betaproteobacteria</taxon>
        <taxon>Burkholderiales</taxon>
        <taxon>Comamonadaceae</taxon>
        <taxon>Hydrogenophaga</taxon>
    </lineage>
</organism>
<evidence type="ECO:0000313" key="8">
    <source>
        <dbReference type="EMBL" id="MDG5976951.1"/>
    </source>
</evidence>
<keyword evidence="2" id="KW-1003">Cell membrane</keyword>